<comment type="catalytic activity">
    <reaction evidence="10">
        <text>1D-myo-inositol 1,2,5,6-tetrakisphosphate + H2O = 1D-myo-inositol 1,2,6-trisphosphate + phosphate</text>
        <dbReference type="Rhea" id="RHEA:77119"/>
        <dbReference type="ChEBI" id="CHEBI:15377"/>
        <dbReference type="ChEBI" id="CHEBI:43474"/>
        <dbReference type="ChEBI" id="CHEBI:195535"/>
        <dbReference type="ChEBI" id="CHEBI:195537"/>
        <dbReference type="EC" id="3.1.3.62"/>
    </reaction>
    <physiologicalReaction direction="left-to-right" evidence="10">
        <dbReference type="Rhea" id="RHEA:77120"/>
    </physiologicalReaction>
</comment>
<dbReference type="GO" id="GO:0034417">
    <property type="term" value="F:bisphosphoglycerate 3-phosphatase activity"/>
    <property type="evidence" value="ECO:0007669"/>
    <property type="project" value="UniProtKB-EC"/>
</dbReference>
<dbReference type="GO" id="GO:0003993">
    <property type="term" value="F:acid phosphatase activity"/>
    <property type="evidence" value="ECO:0007669"/>
    <property type="project" value="TreeGrafter"/>
</dbReference>
<comment type="subcellular location">
    <subcellularLocation>
        <location evidence="1">Membrane</location>
    </subcellularLocation>
</comment>
<evidence type="ECO:0000256" key="7">
    <source>
        <dbReference type="ARBA" id="ARBA00022801"/>
    </source>
</evidence>
<evidence type="ECO:0000256" key="10">
    <source>
        <dbReference type="ARBA" id="ARBA00043668"/>
    </source>
</evidence>
<dbReference type="GO" id="GO:0016020">
    <property type="term" value="C:membrane"/>
    <property type="evidence" value="ECO:0007669"/>
    <property type="project" value="UniProtKB-SubCell"/>
</dbReference>
<evidence type="ECO:0000256" key="8">
    <source>
        <dbReference type="ARBA" id="ARBA00023136"/>
    </source>
</evidence>
<evidence type="ECO:0000256" key="4">
    <source>
        <dbReference type="ARBA" id="ARBA00013040"/>
    </source>
</evidence>
<keyword evidence="8" id="KW-0472">Membrane</keyword>
<comment type="catalytic activity">
    <reaction evidence="13">
        <text>(2R)-2,3-bisphosphoglycerate + H2O = (2R)-2-phosphoglycerate + phosphate</text>
        <dbReference type="Rhea" id="RHEA:27381"/>
        <dbReference type="ChEBI" id="CHEBI:15377"/>
        <dbReference type="ChEBI" id="CHEBI:43474"/>
        <dbReference type="ChEBI" id="CHEBI:58248"/>
        <dbReference type="ChEBI" id="CHEBI:58289"/>
        <dbReference type="EC" id="3.1.3.80"/>
    </reaction>
    <physiologicalReaction direction="left-to-right" evidence="13">
        <dbReference type="Rhea" id="RHEA:27382"/>
    </physiologicalReaction>
</comment>
<dbReference type="EMBL" id="CAJPEV010002921">
    <property type="protein sequence ID" value="CAG0898433.1"/>
    <property type="molecule type" value="Genomic_DNA"/>
</dbReference>
<accession>A0A7R9AAH5</accession>
<dbReference type="Pfam" id="PF00328">
    <property type="entry name" value="His_Phos_2"/>
    <property type="match status" value="1"/>
</dbReference>
<evidence type="ECO:0000256" key="6">
    <source>
        <dbReference type="ARBA" id="ARBA00022729"/>
    </source>
</evidence>
<evidence type="ECO:0000313" key="14">
    <source>
        <dbReference type="EMBL" id="CAD7250550.1"/>
    </source>
</evidence>
<dbReference type="PANTHER" id="PTHR20963:SF8">
    <property type="entry name" value="MULTIPLE INOSITOL POLYPHOSPHATE PHOSPHATASE 1"/>
    <property type="match status" value="1"/>
</dbReference>
<evidence type="ECO:0000256" key="2">
    <source>
        <dbReference type="ARBA" id="ARBA00008422"/>
    </source>
</evidence>
<dbReference type="Gene3D" id="3.40.50.1240">
    <property type="entry name" value="Phosphoglycerate mutase-like"/>
    <property type="match status" value="1"/>
</dbReference>
<evidence type="ECO:0000256" key="3">
    <source>
        <dbReference type="ARBA" id="ARBA00012976"/>
    </source>
</evidence>
<evidence type="ECO:0000256" key="13">
    <source>
        <dbReference type="ARBA" id="ARBA00043832"/>
    </source>
</evidence>
<evidence type="ECO:0000313" key="15">
    <source>
        <dbReference type="Proteomes" id="UP000677054"/>
    </source>
</evidence>
<dbReference type="InterPro" id="IPR029033">
    <property type="entry name" value="His_PPase_superfam"/>
</dbReference>
<dbReference type="EC" id="3.1.3.62" evidence="4"/>
<keyword evidence="6" id="KW-0732">Signal</keyword>
<dbReference type="GO" id="GO:0052745">
    <property type="term" value="F:inositol phosphate phosphatase activity"/>
    <property type="evidence" value="ECO:0007669"/>
    <property type="project" value="TreeGrafter"/>
</dbReference>
<evidence type="ECO:0000256" key="1">
    <source>
        <dbReference type="ARBA" id="ARBA00004370"/>
    </source>
</evidence>
<gene>
    <name evidence="14" type="ORF">DSTB1V02_LOCUS10323</name>
</gene>
<comment type="catalytic activity">
    <reaction evidence="11">
        <text>1D-myo-inositol 1,2,4,5,6-pentakisphosphate + H2O = 1D-myo-inositol 1,2,5,6-tetrakisphosphate + phosphate</text>
        <dbReference type="Rhea" id="RHEA:77115"/>
        <dbReference type="ChEBI" id="CHEBI:15377"/>
        <dbReference type="ChEBI" id="CHEBI:43474"/>
        <dbReference type="ChEBI" id="CHEBI:57798"/>
        <dbReference type="ChEBI" id="CHEBI:195535"/>
        <dbReference type="EC" id="3.1.3.62"/>
    </reaction>
    <physiologicalReaction direction="left-to-right" evidence="11">
        <dbReference type="Rhea" id="RHEA:77116"/>
    </physiologicalReaction>
</comment>
<evidence type="ECO:0000256" key="12">
    <source>
        <dbReference type="ARBA" id="ARBA00043691"/>
    </source>
</evidence>
<dbReference type="OrthoDB" id="6509975at2759"/>
<evidence type="ECO:0000256" key="9">
    <source>
        <dbReference type="ARBA" id="ARBA00031642"/>
    </source>
</evidence>
<name>A0A7R9AAH5_9CRUS</name>
<comment type="catalytic activity">
    <reaction evidence="12">
        <text>1D-myo-inositol hexakisphosphate + H2O = 1D-myo-inositol 1,2,4,5,6-pentakisphosphate + phosphate</text>
        <dbReference type="Rhea" id="RHEA:16989"/>
        <dbReference type="ChEBI" id="CHEBI:15377"/>
        <dbReference type="ChEBI" id="CHEBI:43474"/>
        <dbReference type="ChEBI" id="CHEBI:57798"/>
        <dbReference type="ChEBI" id="CHEBI:58130"/>
        <dbReference type="EC" id="3.1.3.62"/>
    </reaction>
    <physiologicalReaction direction="left-to-right" evidence="12">
        <dbReference type="Rhea" id="RHEA:16990"/>
    </physiologicalReaction>
</comment>
<organism evidence="14">
    <name type="scientific">Darwinula stevensoni</name>
    <dbReference type="NCBI Taxonomy" id="69355"/>
    <lineage>
        <taxon>Eukaryota</taxon>
        <taxon>Metazoa</taxon>
        <taxon>Ecdysozoa</taxon>
        <taxon>Arthropoda</taxon>
        <taxon>Crustacea</taxon>
        <taxon>Oligostraca</taxon>
        <taxon>Ostracoda</taxon>
        <taxon>Podocopa</taxon>
        <taxon>Podocopida</taxon>
        <taxon>Darwinulocopina</taxon>
        <taxon>Darwinuloidea</taxon>
        <taxon>Darwinulidae</taxon>
        <taxon>Darwinula</taxon>
    </lineage>
</organism>
<evidence type="ECO:0000256" key="5">
    <source>
        <dbReference type="ARBA" id="ARBA00018097"/>
    </source>
</evidence>
<reference evidence="14" key="1">
    <citation type="submission" date="2020-11" db="EMBL/GenBank/DDBJ databases">
        <authorList>
            <person name="Tran Van P."/>
        </authorList>
    </citation>
    <scope>NUCLEOTIDE SEQUENCE</scope>
</reference>
<dbReference type="InterPro" id="IPR000560">
    <property type="entry name" value="His_Pase_clade-2"/>
</dbReference>
<evidence type="ECO:0000256" key="11">
    <source>
        <dbReference type="ARBA" id="ARBA00043671"/>
    </source>
</evidence>
<sequence>MTQIRGMEMPAIFAPSFTLFYDECQRWIKDVDENPESLEEMRLFEESSYFVNMTEDISLRLGLSNITREDLEIMYESCRFEVALQLPNAPWCAAFSPEDFFILEYWQDLKYYWQDGYGYSVNYEQACPLLQDLVMHIRAAEKGAEKRKLGAFYFAHSGTLGKMLARLGLFRSPETNMTAEDFELNHDREWQTTEILPFASNLIVALYHTPEGPQVMTFVNERLVGLQMVDSFLEEFGPIADNCSFKEICKLR</sequence>
<dbReference type="CDD" id="cd07061">
    <property type="entry name" value="HP_HAP_like"/>
    <property type="match status" value="1"/>
</dbReference>
<dbReference type="EC" id="3.1.3.80" evidence="3"/>
<dbReference type="EMBL" id="LR902438">
    <property type="protein sequence ID" value="CAD7250550.1"/>
    <property type="molecule type" value="Genomic_DNA"/>
</dbReference>
<dbReference type="Proteomes" id="UP000677054">
    <property type="component" value="Unassembled WGS sequence"/>
</dbReference>
<dbReference type="PANTHER" id="PTHR20963">
    <property type="entry name" value="MULTIPLE INOSITOL POLYPHOSPHATE PHOSPHATASE-RELATED"/>
    <property type="match status" value="1"/>
</dbReference>
<keyword evidence="7" id="KW-0378">Hydrolase</keyword>
<dbReference type="SUPFAM" id="SSF53254">
    <property type="entry name" value="Phosphoglycerate mutase-like"/>
    <property type="match status" value="1"/>
</dbReference>
<comment type="similarity">
    <text evidence="2">Belongs to the histidine acid phosphatase family. MINPP1 subfamily.</text>
</comment>
<keyword evidence="15" id="KW-1185">Reference proteome</keyword>
<protein>
    <recommendedName>
        <fullName evidence="5">Multiple inositol polyphosphate phosphatase 1</fullName>
        <ecNumber evidence="4">3.1.3.62</ecNumber>
        <ecNumber evidence="3">3.1.3.80</ecNumber>
    </recommendedName>
    <alternativeName>
        <fullName evidence="9">2,3-bisphosphoglycerate 3-phosphatase</fullName>
    </alternativeName>
</protein>
<dbReference type="AlphaFoldDB" id="A0A7R9AAH5"/>
<proteinExistence type="inferred from homology"/>